<feature type="domain" description="DJ-1/PfpI" evidence="1">
    <location>
        <begin position="10"/>
        <end position="175"/>
    </location>
</feature>
<evidence type="ECO:0000313" key="2">
    <source>
        <dbReference type="EMBL" id="GHB47226.1"/>
    </source>
</evidence>
<comment type="caution">
    <text evidence="2">The sequence shown here is derived from an EMBL/GenBank/DDBJ whole genome shotgun (WGS) entry which is preliminary data.</text>
</comment>
<evidence type="ECO:0000259" key="1">
    <source>
        <dbReference type="Pfam" id="PF01965"/>
    </source>
</evidence>
<dbReference type="CDD" id="cd03139">
    <property type="entry name" value="GATase1_PfpI_2"/>
    <property type="match status" value="1"/>
</dbReference>
<keyword evidence="3" id="KW-1185">Reference proteome</keyword>
<dbReference type="SUPFAM" id="SSF52317">
    <property type="entry name" value="Class I glutamine amidotransferase-like"/>
    <property type="match status" value="1"/>
</dbReference>
<organism evidence="2 3">
    <name type="scientific">Mongoliitalea lutea</name>
    <dbReference type="NCBI Taxonomy" id="849756"/>
    <lineage>
        <taxon>Bacteria</taxon>
        <taxon>Pseudomonadati</taxon>
        <taxon>Bacteroidota</taxon>
        <taxon>Cytophagia</taxon>
        <taxon>Cytophagales</taxon>
        <taxon>Cyclobacteriaceae</taxon>
        <taxon>Mongoliitalea</taxon>
    </lineage>
</organism>
<evidence type="ECO:0000313" key="3">
    <source>
        <dbReference type="Proteomes" id="UP000642809"/>
    </source>
</evidence>
<dbReference type="AlphaFoldDB" id="A0A8J3CY73"/>
<dbReference type="PANTHER" id="PTHR43130">
    <property type="entry name" value="ARAC-FAMILY TRANSCRIPTIONAL REGULATOR"/>
    <property type="match status" value="1"/>
</dbReference>
<sequence>MQAKLQLGLLAFPDMEVLDFAGPFEVFSVANQLSDYSLLDIRVIGLDKNLVTAKNGLKIMPDCSLDAIAKLDILIIPGGDGSKALLTHEAGMTWIDSIIPQAQIVATVCSGARILAQLGYLRNQTFTTHASVFEDVLSIEPTAQALKDARFVDHGKIMTAAGVAGGIDLSLHMVEKLFGTTLKEETERYMEYPS</sequence>
<reference evidence="2" key="1">
    <citation type="journal article" date="2014" name="Int. J. Syst. Evol. Microbiol.">
        <title>Complete genome sequence of Corynebacterium casei LMG S-19264T (=DSM 44701T), isolated from a smear-ripened cheese.</title>
        <authorList>
            <consortium name="US DOE Joint Genome Institute (JGI-PGF)"/>
            <person name="Walter F."/>
            <person name="Albersmeier A."/>
            <person name="Kalinowski J."/>
            <person name="Ruckert C."/>
        </authorList>
    </citation>
    <scope>NUCLEOTIDE SEQUENCE</scope>
    <source>
        <strain evidence="2">KCTC 23224</strain>
    </source>
</reference>
<dbReference type="GO" id="GO:0006355">
    <property type="term" value="P:regulation of DNA-templated transcription"/>
    <property type="evidence" value="ECO:0007669"/>
    <property type="project" value="TreeGrafter"/>
</dbReference>
<proteinExistence type="predicted"/>
<protein>
    <submittedName>
        <fullName evidence="2">AraC family transcriptional regulator</fullName>
    </submittedName>
</protein>
<accession>A0A8J3CY73</accession>
<dbReference type="InterPro" id="IPR052158">
    <property type="entry name" value="INH-QAR"/>
</dbReference>
<gene>
    <name evidence="2" type="ORF">GCM10008106_30230</name>
</gene>
<dbReference type="RefSeq" id="WP_189584528.1">
    <property type="nucleotide sequence ID" value="NZ_BMYF01000020.1"/>
</dbReference>
<dbReference type="Pfam" id="PF01965">
    <property type="entry name" value="DJ-1_PfpI"/>
    <property type="match status" value="1"/>
</dbReference>
<dbReference type="PANTHER" id="PTHR43130:SF3">
    <property type="entry name" value="HTH-TYPE TRANSCRIPTIONAL REGULATOR RV1931C"/>
    <property type="match status" value="1"/>
</dbReference>
<dbReference type="InterPro" id="IPR029062">
    <property type="entry name" value="Class_I_gatase-like"/>
</dbReference>
<dbReference type="Proteomes" id="UP000642809">
    <property type="component" value="Unassembled WGS sequence"/>
</dbReference>
<dbReference type="InterPro" id="IPR002818">
    <property type="entry name" value="DJ-1/PfpI"/>
</dbReference>
<dbReference type="EMBL" id="BMYF01000020">
    <property type="protein sequence ID" value="GHB47226.1"/>
    <property type="molecule type" value="Genomic_DNA"/>
</dbReference>
<name>A0A8J3CY73_9BACT</name>
<dbReference type="Gene3D" id="3.40.50.880">
    <property type="match status" value="1"/>
</dbReference>
<reference evidence="2" key="2">
    <citation type="submission" date="2020-09" db="EMBL/GenBank/DDBJ databases">
        <authorList>
            <person name="Sun Q."/>
            <person name="Kim S."/>
        </authorList>
    </citation>
    <scope>NUCLEOTIDE SEQUENCE</scope>
    <source>
        <strain evidence="2">KCTC 23224</strain>
    </source>
</reference>